<gene>
    <name evidence="1" type="ORF">SAMN05660874_03161</name>
</gene>
<proteinExistence type="predicted"/>
<evidence type="ECO:0000313" key="1">
    <source>
        <dbReference type="EMBL" id="SFS75403.1"/>
    </source>
</evidence>
<name>A0A1I6SER6_9PSEU</name>
<keyword evidence="2" id="KW-1185">Reference proteome</keyword>
<reference evidence="2" key="1">
    <citation type="submission" date="2016-10" db="EMBL/GenBank/DDBJ databases">
        <authorList>
            <person name="Varghese N."/>
            <person name="Submissions S."/>
        </authorList>
    </citation>
    <scope>NUCLEOTIDE SEQUENCE [LARGE SCALE GENOMIC DNA]</scope>
    <source>
        <strain evidence="2">DSM 44771</strain>
    </source>
</reference>
<dbReference type="Proteomes" id="UP000198852">
    <property type="component" value="Unassembled WGS sequence"/>
</dbReference>
<organism evidence="1 2">
    <name type="scientific">Saccharopolyspora flava</name>
    <dbReference type="NCBI Taxonomy" id="95161"/>
    <lineage>
        <taxon>Bacteria</taxon>
        <taxon>Bacillati</taxon>
        <taxon>Actinomycetota</taxon>
        <taxon>Actinomycetes</taxon>
        <taxon>Pseudonocardiales</taxon>
        <taxon>Pseudonocardiaceae</taxon>
        <taxon>Saccharopolyspora</taxon>
    </lineage>
</organism>
<accession>A0A1I6SER6</accession>
<protein>
    <submittedName>
        <fullName evidence="1">Uncharacterized protein</fullName>
    </submittedName>
</protein>
<dbReference type="EMBL" id="FOZX01000004">
    <property type="protein sequence ID" value="SFS75403.1"/>
    <property type="molecule type" value="Genomic_DNA"/>
</dbReference>
<sequence>MLWIEKARTTIAYVETITGADYIKSVGAYTLAFDQAENDSVSPDDSRKLIENYLGKD</sequence>
<evidence type="ECO:0000313" key="2">
    <source>
        <dbReference type="Proteomes" id="UP000198852"/>
    </source>
</evidence>
<dbReference type="STRING" id="95161.SAMN05660874_03161"/>
<dbReference type="AlphaFoldDB" id="A0A1I6SER6"/>